<evidence type="ECO:0000313" key="2">
    <source>
        <dbReference type="EMBL" id="KAK9503155.1"/>
    </source>
</evidence>
<comment type="caution">
    <text evidence="2">The sequence shown here is derived from an EMBL/GenBank/DDBJ whole genome shotgun (WGS) entry which is preliminary data.</text>
</comment>
<dbReference type="AlphaFoldDB" id="A0AAW1D053"/>
<feature type="region of interest" description="Disordered" evidence="1">
    <location>
        <begin position="65"/>
        <end position="84"/>
    </location>
</feature>
<feature type="compositionally biased region" description="Polar residues" evidence="1">
    <location>
        <begin position="67"/>
        <end position="76"/>
    </location>
</feature>
<dbReference type="Proteomes" id="UP001461498">
    <property type="component" value="Unassembled WGS sequence"/>
</dbReference>
<protein>
    <submittedName>
        <fullName evidence="2">Uncharacterized protein</fullName>
    </submittedName>
</protein>
<gene>
    <name evidence="2" type="ORF">O3M35_011783</name>
</gene>
<sequence length="169" mass="19412">MSQNKNFTLNLPGAETEITLPIEKVEELMKVMNMMDKKGFSEEETRRIVIEEFCKFKQKIEEENQIRGRNQQSGDGTSVRYGPSAKVKSLPSVVVSKKSVMPTARRTSSKVVLEDIEVKKMCESSRYPIYVTADDIVTIYPSYMVERFLKTAQLSKKKTVSIYLIYLVH</sequence>
<proteinExistence type="predicted"/>
<reference evidence="2 3" key="1">
    <citation type="submission" date="2022-12" db="EMBL/GenBank/DDBJ databases">
        <title>Chromosome-level genome assembly of true bugs.</title>
        <authorList>
            <person name="Ma L."/>
            <person name="Li H."/>
        </authorList>
    </citation>
    <scope>NUCLEOTIDE SEQUENCE [LARGE SCALE GENOMIC DNA]</scope>
    <source>
        <strain evidence="2">Lab_2022b</strain>
    </source>
</reference>
<name>A0AAW1D053_9HEMI</name>
<keyword evidence="3" id="KW-1185">Reference proteome</keyword>
<organism evidence="2 3">
    <name type="scientific">Rhynocoris fuscipes</name>
    <dbReference type="NCBI Taxonomy" id="488301"/>
    <lineage>
        <taxon>Eukaryota</taxon>
        <taxon>Metazoa</taxon>
        <taxon>Ecdysozoa</taxon>
        <taxon>Arthropoda</taxon>
        <taxon>Hexapoda</taxon>
        <taxon>Insecta</taxon>
        <taxon>Pterygota</taxon>
        <taxon>Neoptera</taxon>
        <taxon>Paraneoptera</taxon>
        <taxon>Hemiptera</taxon>
        <taxon>Heteroptera</taxon>
        <taxon>Panheteroptera</taxon>
        <taxon>Cimicomorpha</taxon>
        <taxon>Reduviidae</taxon>
        <taxon>Harpactorinae</taxon>
        <taxon>Harpactorini</taxon>
        <taxon>Rhynocoris</taxon>
    </lineage>
</organism>
<dbReference type="EMBL" id="JAPXFL010000008">
    <property type="protein sequence ID" value="KAK9503155.1"/>
    <property type="molecule type" value="Genomic_DNA"/>
</dbReference>
<evidence type="ECO:0000256" key="1">
    <source>
        <dbReference type="SAM" id="MobiDB-lite"/>
    </source>
</evidence>
<accession>A0AAW1D053</accession>
<evidence type="ECO:0000313" key="3">
    <source>
        <dbReference type="Proteomes" id="UP001461498"/>
    </source>
</evidence>